<dbReference type="CDD" id="cd11377">
    <property type="entry name" value="Pro-peptidase_S53"/>
    <property type="match status" value="1"/>
</dbReference>
<protein>
    <recommendedName>
        <fullName evidence="8">subtilisin</fullName>
        <ecNumber evidence="8">3.4.21.62</ecNumber>
    </recommendedName>
</protein>
<feature type="chain" id="PRO_5035475004" description="subtilisin" evidence="12">
    <location>
        <begin position="29"/>
        <end position="712"/>
    </location>
</feature>
<feature type="compositionally biased region" description="Polar residues" evidence="10">
    <location>
        <begin position="676"/>
        <end position="700"/>
    </location>
</feature>
<dbReference type="GO" id="GO:0004252">
    <property type="term" value="F:serine-type endopeptidase activity"/>
    <property type="evidence" value="ECO:0007669"/>
    <property type="project" value="UniProtKB-UniRule"/>
</dbReference>
<reference evidence="14" key="1">
    <citation type="submission" date="2019-03" db="EMBL/GenBank/DDBJ databases">
        <title>Long read genome sequence of the mycoparasitic Pythium oligandrum ATCC 38472 isolated from sugarbeet rhizosphere.</title>
        <authorList>
            <person name="Gaulin E."/>
        </authorList>
    </citation>
    <scope>NUCLEOTIDE SEQUENCE</scope>
    <source>
        <strain evidence="14">ATCC 38472_TT</strain>
    </source>
</reference>
<organism evidence="14 15">
    <name type="scientific">Pythium oligandrum</name>
    <name type="common">Mycoparasitic fungus</name>
    <dbReference type="NCBI Taxonomy" id="41045"/>
    <lineage>
        <taxon>Eukaryota</taxon>
        <taxon>Sar</taxon>
        <taxon>Stramenopiles</taxon>
        <taxon>Oomycota</taxon>
        <taxon>Peronosporomycetes</taxon>
        <taxon>Pythiales</taxon>
        <taxon>Pythiaceae</taxon>
        <taxon>Pythium</taxon>
    </lineage>
</organism>
<keyword evidence="2 9" id="KW-0479">Metal-binding</keyword>
<evidence type="ECO:0000313" key="15">
    <source>
        <dbReference type="Proteomes" id="UP000794436"/>
    </source>
</evidence>
<dbReference type="InterPro" id="IPR050819">
    <property type="entry name" value="Tripeptidyl-peptidase_I"/>
</dbReference>
<keyword evidence="6" id="KW-0865">Zymogen</keyword>
<dbReference type="InterPro" id="IPR030400">
    <property type="entry name" value="Sedolisin_dom"/>
</dbReference>
<accession>A0A8K1FLT7</accession>
<dbReference type="Pfam" id="PF09286">
    <property type="entry name" value="Pro-kuma_activ"/>
    <property type="match status" value="1"/>
</dbReference>
<dbReference type="EMBL" id="SPLM01000002">
    <property type="protein sequence ID" value="TMW68610.1"/>
    <property type="molecule type" value="Genomic_DNA"/>
</dbReference>
<evidence type="ECO:0000256" key="2">
    <source>
        <dbReference type="ARBA" id="ARBA00022723"/>
    </source>
</evidence>
<evidence type="ECO:0000256" key="12">
    <source>
        <dbReference type="SAM" id="SignalP"/>
    </source>
</evidence>
<keyword evidence="12" id="KW-0732">Signal</keyword>
<feature type="active site" description="Charge relay system" evidence="9">
    <location>
        <position position="509"/>
    </location>
</feature>
<dbReference type="CDD" id="cd04056">
    <property type="entry name" value="Peptidases_S53"/>
    <property type="match status" value="1"/>
</dbReference>
<dbReference type="GO" id="GO:0046872">
    <property type="term" value="F:metal ion binding"/>
    <property type="evidence" value="ECO:0007669"/>
    <property type="project" value="UniProtKB-UniRule"/>
</dbReference>
<evidence type="ECO:0000256" key="5">
    <source>
        <dbReference type="ARBA" id="ARBA00022837"/>
    </source>
</evidence>
<dbReference type="Proteomes" id="UP000794436">
    <property type="component" value="Unassembled WGS sequence"/>
</dbReference>
<keyword evidence="1 9" id="KW-0645">Protease</keyword>
<keyword evidence="11" id="KW-1133">Transmembrane helix</keyword>
<evidence type="ECO:0000256" key="11">
    <source>
        <dbReference type="SAM" id="Phobius"/>
    </source>
</evidence>
<name>A0A8K1FLT7_PYTOL</name>
<dbReference type="GO" id="GO:0006508">
    <property type="term" value="P:proteolysis"/>
    <property type="evidence" value="ECO:0007669"/>
    <property type="project" value="UniProtKB-KW"/>
</dbReference>
<dbReference type="Gene3D" id="3.40.50.200">
    <property type="entry name" value="Peptidase S8/S53 domain"/>
    <property type="match status" value="1"/>
</dbReference>
<comment type="cofactor">
    <cofactor evidence="9">
        <name>Ca(2+)</name>
        <dbReference type="ChEBI" id="CHEBI:29108"/>
    </cofactor>
    <text evidence="9">Binds 1 Ca(2+) ion per subunit.</text>
</comment>
<dbReference type="PANTHER" id="PTHR14218:SF15">
    <property type="entry name" value="TRIPEPTIDYL-PEPTIDASE 1"/>
    <property type="match status" value="1"/>
</dbReference>
<dbReference type="PANTHER" id="PTHR14218">
    <property type="entry name" value="PROTEASE S8 TRIPEPTIDYL PEPTIDASE I CLN2"/>
    <property type="match status" value="1"/>
</dbReference>
<dbReference type="GO" id="GO:0008240">
    <property type="term" value="F:tripeptidyl-peptidase activity"/>
    <property type="evidence" value="ECO:0007669"/>
    <property type="project" value="TreeGrafter"/>
</dbReference>
<comment type="catalytic activity">
    <reaction evidence="7">
        <text>Hydrolysis of proteins with broad specificity for peptide bonds, and a preference for a large uncharged residue in P1. Hydrolyzes peptide amides.</text>
        <dbReference type="EC" id="3.4.21.62"/>
    </reaction>
</comment>
<keyword evidence="5 9" id="KW-0106">Calcium</keyword>
<feature type="active site" description="Charge relay system" evidence="9">
    <location>
        <position position="282"/>
    </location>
</feature>
<keyword evidence="11" id="KW-0812">Transmembrane</keyword>
<evidence type="ECO:0000259" key="13">
    <source>
        <dbReference type="PROSITE" id="PS51695"/>
    </source>
</evidence>
<evidence type="ECO:0000256" key="9">
    <source>
        <dbReference type="PROSITE-ProRule" id="PRU01032"/>
    </source>
</evidence>
<feature type="active site" description="Charge relay system" evidence="9">
    <location>
        <position position="278"/>
    </location>
</feature>
<feature type="signal peptide" evidence="12">
    <location>
        <begin position="1"/>
        <end position="28"/>
    </location>
</feature>
<evidence type="ECO:0000256" key="3">
    <source>
        <dbReference type="ARBA" id="ARBA00022801"/>
    </source>
</evidence>
<feature type="binding site" evidence="9">
    <location>
        <position position="554"/>
    </location>
    <ligand>
        <name>Ca(2+)</name>
        <dbReference type="ChEBI" id="CHEBI:29108"/>
    </ligand>
</feature>
<dbReference type="InterPro" id="IPR000209">
    <property type="entry name" value="Peptidase_S8/S53_dom"/>
</dbReference>
<feature type="binding site" evidence="9">
    <location>
        <position position="555"/>
    </location>
    <ligand>
        <name>Ca(2+)</name>
        <dbReference type="ChEBI" id="CHEBI:29108"/>
    </ligand>
</feature>
<keyword evidence="4 9" id="KW-0720">Serine protease</keyword>
<feature type="binding site" evidence="9">
    <location>
        <position position="581"/>
    </location>
    <ligand>
        <name>Ca(2+)</name>
        <dbReference type="ChEBI" id="CHEBI:29108"/>
    </ligand>
</feature>
<comment type="caution">
    <text evidence="14">The sequence shown here is derived from an EMBL/GenBank/DDBJ whole genome shotgun (WGS) entry which is preliminary data.</text>
</comment>
<feature type="transmembrane region" description="Helical" evidence="11">
    <location>
        <begin position="644"/>
        <end position="665"/>
    </location>
</feature>
<keyword evidence="11" id="KW-0472">Membrane</keyword>
<dbReference type="AlphaFoldDB" id="A0A8K1FLT7"/>
<gene>
    <name evidence="14" type="ORF">Poli38472_006078</name>
</gene>
<dbReference type="SUPFAM" id="SSF54897">
    <property type="entry name" value="Protease propeptides/inhibitors"/>
    <property type="match status" value="1"/>
</dbReference>
<sequence>MMRISGAPWRGFPWTLALLALYVGYASALHAGSFSSASYRRLAQANGDEIVPFVVGLRPRDFETLEERLWSVSDPRNPNYGRHLTKEDVDALAAPHPRDLEGVQQWITERTGISAAEQPFSRASNMLKVSVPARALEELLKTEIHMYEKTTNPRSRLLKASRPVSIPAHLSDAIAFVNVNSHPMELRALAAPSPSARELKEAAYGSGKLAQIRQLYGIPDDLVVTNTTNLQATPSFYTEAWSPEDLKMFYKQFLPDDPVPSVVEKGARENIPSAAGIEASLDVQYLTGVARNTTTQVWTMNGSNPYSSEDEPFVEFVQAILEQEKPPFVVSISYSDDEEHIFKICPDYARFFDTLLIKMGLRGITVLLASGDDGVAGLRPEFAKLTPDEACLKSGPQWPSASPYVTAVGATMQLSPQEYGKPFFQTSEEVICSGEVGGVITTGGGFSNVYAMPAYQRSLVSHYLRQTSRLPKTKGFFNASGRAYPDISALGAAFNVVMHGRTTSVSGTSASTPVIGGMVTLWNDMRLNAGKSTLGFINPLIYYLAEHEPLAFNDVVIGNNGHSKRAHRSCDDWFGAAPGWDAVSGVGTPNFQVISAFIRGLEDRFNLTANASSVTCGDTGNITDTPVNLHSSSPLNGTSTIQKVLIVGAILAAVALGILLFLWLIKRCRNQYTSLSSESPHVNAGSPDSSPSRGRVTSDSPGIEMCEISLRD</sequence>
<dbReference type="SUPFAM" id="SSF52743">
    <property type="entry name" value="Subtilisin-like"/>
    <property type="match status" value="1"/>
</dbReference>
<dbReference type="OrthoDB" id="409122at2759"/>
<feature type="region of interest" description="Disordered" evidence="10">
    <location>
        <begin position="676"/>
        <end position="701"/>
    </location>
</feature>
<keyword evidence="15" id="KW-1185">Reference proteome</keyword>
<evidence type="ECO:0000313" key="14">
    <source>
        <dbReference type="EMBL" id="TMW68610.1"/>
    </source>
</evidence>
<dbReference type="InterPro" id="IPR036852">
    <property type="entry name" value="Peptidase_S8/S53_dom_sf"/>
</dbReference>
<proteinExistence type="predicted"/>
<keyword evidence="3 9" id="KW-0378">Hydrolase</keyword>
<evidence type="ECO:0000256" key="6">
    <source>
        <dbReference type="ARBA" id="ARBA00023145"/>
    </source>
</evidence>
<dbReference type="Pfam" id="PF00082">
    <property type="entry name" value="Peptidase_S8"/>
    <property type="match status" value="1"/>
</dbReference>
<dbReference type="EC" id="3.4.21.62" evidence="8"/>
<evidence type="ECO:0000256" key="1">
    <source>
        <dbReference type="ARBA" id="ARBA00022670"/>
    </source>
</evidence>
<dbReference type="PROSITE" id="PS51695">
    <property type="entry name" value="SEDOLISIN"/>
    <property type="match status" value="1"/>
</dbReference>
<feature type="domain" description="Peptidase S53" evidence="13">
    <location>
        <begin position="206"/>
        <end position="601"/>
    </location>
</feature>
<evidence type="ECO:0000256" key="7">
    <source>
        <dbReference type="ARBA" id="ARBA00023529"/>
    </source>
</evidence>
<dbReference type="SMART" id="SM00944">
    <property type="entry name" value="Pro-kuma_activ"/>
    <property type="match status" value="1"/>
</dbReference>
<dbReference type="InterPro" id="IPR015366">
    <property type="entry name" value="S53_propep"/>
</dbReference>
<feature type="binding site" evidence="9">
    <location>
        <position position="579"/>
    </location>
    <ligand>
        <name>Ca(2+)</name>
        <dbReference type="ChEBI" id="CHEBI:29108"/>
    </ligand>
</feature>
<evidence type="ECO:0000256" key="10">
    <source>
        <dbReference type="SAM" id="MobiDB-lite"/>
    </source>
</evidence>
<evidence type="ECO:0000256" key="4">
    <source>
        <dbReference type="ARBA" id="ARBA00022825"/>
    </source>
</evidence>
<evidence type="ECO:0000256" key="8">
    <source>
        <dbReference type="ARBA" id="ARBA00023619"/>
    </source>
</evidence>